<dbReference type="SUPFAM" id="SSF56672">
    <property type="entry name" value="DNA/RNA polymerases"/>
    <property type="match status" value="1"/>
</dbReference>
<dbReference type="InterPro" id="IPR053134">
    <property type="entry name" value="RNA-dir_DNA_polymerase"/>
</dbReference>
<reference evidence="3" key="1">
    <citation type="submission" date="2020-06" db="EMBL/GenBank/DDBJ databases">
        <authorList>
            <person name="Li T."/>
            <person name="Hu X."/>
            <person name="Zhang T."/>
            <person name="Song X."/>
            <person name="Zhang H."/>
            <person name="Dai N."/>
            <person name="Sheng W."/>
            <person name="Hou X."/>
            <person name="Wei L."/>
        </authorList>
    </citation>
    <scope>NUCLEOTIDE SEQUENCE</scope>
    <source>
        <strain evidence="3">KEN8</strain>
        <tissue evidence="3">Leaf</tissue>
    </source>
</reference>
<dbReference type="AlphaFoldDB" id="A0AAW2P8P0"/>
<reference evidence="3" key="2">
    <citation type="journal article" date="2024" name="Plant">
        <title>Genomic evolution and insights into agronomic trait innovations of Sesamum species.</title>
        <authorList>
            <person name="Miao H."/>
            <person name="Wang L."/>
            <person name="Qu L."/>
            <person name="Liu H."/>
            <person name="Sun Y."/>
            <person name="Le M."/>
            <person name="Wang Q."/>
            <person name="Wei S."/>
            <person name="Zheng Y."/>
            <person name="Lin W."/>
            <person name="Duan Y."/>
            <person name="Cao H."/>
            <person name="Xiong S."/>
            <person name="Wang X."/>
            <person name="Wei L."/>
            <person name="Li C."/>
            <person name="Ma Q."/>
            <person name="Ju M."/>
            <person name="Zhao R."/>
            <person name="Li G."/>
            <person name="Mu C."/>
            <person name="Tian Q."/>
            <person name="Mei H."/>
            <person name="Zhang T."/>
            <person name="Gao T."/>
            <person name="Zhang H."/>
        </authorList>
    </citation>
    <scope>NUCLEOTIDE SEQUENCE</scope>
    <source>
        <strain evidence="3">KEN8</strain>
    </source>
</reference>
<protein>
    <submittedName>
        <fullName evidence="3">Retrovirus-related Pol polyprotein from transposon opus</fullName>
    </submittedName>
</protein>
<dbReference type="Gene3D" id="3.30.70.270">
    <property type="match status" value="1"/>
</dbReference>
<evidence type="ECO:0000256" key="1">
    <source>
        <dbReference type="SAM" id="MobiDB-lite"/>
    </source>
</evidence>
<dbReference type="PROSITE" id="PS50878">
    <property type="entry name" value="RT_POL"/>
    <property type="match status" value="1"/>
</dbReference>
<sequence>MEKSKEGEPQANKKRKVDEERIEPTEEVKTIELTQEHVPKTTKIGTLLDPQLEKTLIAFLQENINVFAWDVADMCGIDPKVIVHRQNVNPKIRPVKQKKRAFGNERIKAIKEEVEKLLRADYIRPVQYPEWLANAVLVPKCNGKWRMCIDFTNLNKACPKDSYPLPRIDALIDSTSGCELMSFLDTFQGYNQIRLARDDQEKTSFVTDQGIFCYNVMPFGLKNARATYQRLVNNMFREQIRRSMEVYIDDMMVKSQKKENHKQDLQYCFGILQHFGMKLNPTKCTFGVRGGKFLGFMISQRGIEANPKKIKAILQMKPPKTIQEVQRLTGRLAALNRFISRSSDRGLPFFKRRANTSNNGGSSSLMGHPPCKEAEQVILETPQGDKIQYALRFSFDASNNEAEYEALLAGGRLAQAVGAKYLRAYSDSQLVVNQVNGDYEAKGEKMIQYLNLIRTLCHKFERFELQRVPRSNNEEADQLAKLASSLTIVQNQKITLLTQEYSGIEDPANEVLVNTRKPYWTTSRRSTGELPFNLVYGMEAIIPAEIGEETLRIQQYEPGINNIGRRVNLDLLGEVRAPQAYELRHIKDTQKHIMHESTKKAFKLGT</sequence>
<dbReference type="GO" id="GO:0003676">
    <property type="term" value="F:nucleic acid binding"/>
    <property type="evidence" value="ECO:0007669"/>
    <property type="project" value="InterPro"/>
</dbReference>
<gene>
    <name evidence="3" type="ORF">Scaly_1627100</name>
</gene>
<organism evidence="3">
    <name type="scientific">Sesamum calycinum</name>
    <dbReference type="NCBI Taxonomy" id="2727403"/>
    <lineage>
        <taxon>Eukaryota</taxon>
        <taxon>Viridiplantae</taxon>
        <taxon>Streptophyta</taxon>
        <taxon>Embryophyta</taxon>
        <taxon>Tracheophyta</taxon>
        <taxon>Spermatophyta</taxon>
        <taxon>Magnoliopsida</taxon>
        <taxon>eudicotyledons</taxon>
        <taxon>Gunneridae</taxon>
        <taxon>Pentapetalae</taxon>
        <taxon>asterids</taxon>
        <taxon>lamiids</taxon>
        <taxon>Lamiales</taxon>
        <taxon>Pedaliaceae</taxon>
        <taxon>Sesamum</taxon>
    </lineage>
</organism>
<comment type="caution">
    <text evidence="3">The sequence shown here is derived from an EMBL/GenBank/DDBJ whole genome shotgun (WGS) entry which is preliminary data.</text>
</comment>
<accession>A0AAW2P8P0</accession>
<dbReference type="InterPro" id="IPR036397">
    <property type="entry name" value="RNaseH_sf"/>
</dbReference>
<dbReference type="InterPro" id="IPR002156">
    <property type="entry name" value="RNaseH_domain"/>
</dbReference>
<dbReference type="GO" id="GO:0004523">
    <property type="term" value="F:RNA-DNA hybrid ribonuclease activity"/>
    <property type="evidence" value="ECO:0007669"/>
    <property type="project" value="InterPro"/>
</dbReference>
<dbReference type="InterPro" id="IPR043502">
    <property type="entry name" value="DNA/RNA_pol_sf"/>
</dbReference>
<dbReference type="InterPro" id="IPR000477">
    <property type="entry name" value="RT_dom"/>
</dbReference>
<proteinExistence type="predicted"/>
<dbReference type="EMBL" id="JACGWM010000009">
    <property type="protein sequence ID" value="KAL0352384.1"/>
    <property type="molecule type" value="Genomic_DNA"/>
</dbReference>
<dbReference type="Pfam" id="PF00078">
    <property type="entry name" value="RVT_1"/>
    <property type="match status" value="1"/>
</dbReference>
<dbReference type="InterPro" id="IPR043128">
    <property type="entry name" value="Rev_trsase/Diguanyl_cyclase"/>
</dbReference>
<feature type="region of interest" description="Disordered" evidence="1">
    <location>
        <begin position="1"/>
        <end position="24"/>
    </location>
</feature>
<dbReference type="PANTHER" id="PTHR24559">
    <property type="entry name" value="TRANSPOSON TY3-I GAG-POL POLYPROTEIN"/>
    <property type="match status" value="1"/>
</dbReference>
<evidence type="ECO:0000313" key="3">
    <source>
        <dbReference type="EMBL" id="KAL0352384.1"/>
    </source>
</evidence>
<dbReference type="CDD" id="cd09279">
    <property type="entry name" value="RNase_HI_like"/>
    <property type="match status" value="1"/>
</dbReference>
<feature type="domain" description="Reverse transcriptase" evidence="2">
    <location>
        <begin position="119"/>
        <end position="298"/>
    </location>
</feature>
<dbReference type="CDD" id="cd01647">
    <property type="entry name" value="RT_LTR"/>
    <property type="match status" value="1"/>
</dbReference>
<dbReference type="Gene3D" id="3.10.10.10">
    <property type="entry name" value="HIV Type 1 Reverse Transcriptase, subunit A, domain 1"/>
    <property type="match status" value="1"/>
</dbReference>
<dbReference type="PANTHER" id="PTHR24559:SF430">
    <property type="entry name" value="RNA-DIRECTED DNA POLYMERASE"/>
    <property type="match status" value="1"/>
</dbReference>
<name>A0AAW2P8P0_9LAMI</name>
<dbReference type="Pfam" id="PF13456">
    <property type="entry name" value="RVT_3"/>
    <property type="match status" value="1"/>
</dbReference>
<dbReference type="Gene3D" id="3.30.420.10">
    <property type="entry name" value="Ribonuclease H-like superfamily/Ribonuclease H"/>
    <property type="match status" value="1"/>
</dbReference>
<evidence type="ECO:0000259" key="2">
    <source>
        <dbReference type="PROSITE" id="PS50878"/>
    </source>
</evidence>